<name>A0ABX5ZU05_STRTE</name>
<protein>
    <recommendedName>
        <fullName evidence="4">DUF3995 domain-containing protein</fullName>
    </recommendedName>
</protein>
<organism evidence="2 3">
    <name type="scientific">Streptomyces tendae</name>
    <dbReference type="NCBI Taxonomy" id="1932"/>
    <lineage>
        <taxon>Bacteria</taxon>
        <taxon>Bacillati</taxon>
        <taxon>Actinomycetota</taxon>
        <taxon>Actinomycetes</taxon>
        <taxon>Kitasatosporales</taxon>
        <taxon>Streptomycetaceae</taxon>
        <taxon>Streptomyces</taxon>
    </lineage>
</organism>
<evidence type="ECO:0000313" key="3">
    <source>
        <dbReference type="Proteomes" id="UP000324308"/>
    </source>
</evidence>
<dbReference type="RefSeq" id="WP_150155438.1">
    <property type="nucleotide sequence ID" value="NZ_CP043959.1"/>
</dbReference>
<gene>
    <name evidence="2" type="ORF">F3L20_19430</name>
</gene>
<keyword evidence="1" id="KW-0472">Membrane</keyword>
<evidence type="ECO:0008006" key="4">
    <source>
        <dbReference type="Google" id="ProtNLM"/>
    </source>
</evidence>
<dbReference type="EMBL" id="CP043959">
    <property type="protein sequence ID" value="QER87721.1"/>
    <property type="molecule type" value="Genomic_DNA"/>
</dbReference>
<keyword evidence="1" id="KW-1133">Transmembrane helix</keyword>
<accession>A0ABX5ZU05</accession>
<dbReference type="Proteomes" id="UP000324308">
    <property type="component" value="Chromosome"/>
</dbReference>
<sequence length="80" mass="8358">MLSRLRPAPAVAAVIGGLLVLSGAWRLATRAWAHLDGWLFGRLPYGPGLGHVALLILGAAVLALALRSARRAGDPARQGR</sequence>
<keyword evidence="3" id="KW-1185">Reference proteome</keyword>
<reference evidence="2 3" key="1">
    <citation type="submission" date="2019-09" db="EMBL/GenBank/DDBJ databases">
        <title>Draft genome sequence of the Ebosin-producing strain Streptomyces sp. 139.</title>
        <authorList>
            <person name="Ai L."/>
            <person name="Geng M."/>
            <person name="Ma M."/>
            <person name="Bai L."/>
        </authorList>
    </citation>
    <scope>NUCLEOTIDE SEQUENCE [LARGE SCALE GENOMIC DNA]</scope>
    <source>
        <strain evidence="2 3">139</strain>
    </source>
</reference>
<feature type="transmembrane region" description="Helical" evidence="1">
    <location>
        <begin position="49"/>
        <end position="66"/>
    </location>
</feature>
<evidence type="ECO:0000313" key="2">
    <source>
        <dbReference type="EMBL" id="QER87721.1"/>
    </source>
</evidence>
<proteinExistence type="predicted"/>
<keyword evidence="1" id="KW-0812">Transmembrane</keyword>
<evidence type="ECO:0000256" key="1">
    <source>
        <dbReference type="SAM" id="Phobius"/>
    </source>
</evidence>